<dbReference type="GO" id="GO:0051747">
    <property type="term" value="F:cytosine C-5 DNA demethylase activity"/>
    <property type="evidence" value="ECO:0007669"/>
    <property type="project" value="TreeGrafter"/>
</dbReference>
<dbReference type="RefSeq" id="XP_016604888.1">
    <property type="nucleotide sequence ID" value="XM_016755837.1"/>
</dbReference>
<dbReference type="EMBL" id="KQ257466">
    <property type="protein sequence ID" value="KNC96848.1"/>
    <property type="molecule type" value="Genomic_DNA"/>
</dbReference>
<evidence type="ECO:0000256" key="1">
    <source>
        <dbReference type="PIRSR" id="PIRSR632852-1"/>
    </source>
</evidence>
<dbReference type="InParanoid" id="A0A0L0H818"/>
<feature type="binding site" evidence="1">
    <location>
        <position position="164"/>
    </location>
    <ligand>
        <name>2-oxoglutarate</name>
        <dbReference type="ChEBI" id="CHEBI:16810"/>
    </ligand>
</feature>
<feature type="binding site" evidence="1">
    <location>
        <position position="222"/>
    </location>
    <ligand>
        <name>2-oxoglutarate</name>
        <dbReference type="ChEBI" id="CHEBI:16810"/>
    </ligand>
</feature>
<dbReference type="AlphaFoldDB" id="A0A0L0H818"/>
<dbReference type="PANTHER" id="PTHR31573">
    <property type="entry name" value="ALPHA-KETOGLUTARATE-DEPENDENT DIOXYGENASE ALKB HOMOLOG 2"/>
    <property type="match status" value="1"/>
</dbReference>
<feature type="region of interest" description="Disordered" evidence="2">
    <location>
        <begin position="1"/>
        <end position="40"/>
    </location>
</feature>
<dbReference type="OMA" id="RPIPKCL"/>
<dbReference type="OrthoDB" id="545910at2759"/>
<organism evidence="4 5">
    <name type="scientific">Spizellomyces punctatus (strain DAOM BR117)</name>
    <dbReference type="NCBI Taxonomy" id="645134"/>
    <lineage>
        <taxon>Eukaryota</taxon>
        <taxon>Fungi</taxon>
        <taxon>Fungi incertae sedis</taxon>
        <taxon>Chytridiomycota</taxon>
        <taxon>Chytridiomycota incertae sedis</taxon>
        <taxon>Chytridiomycetes</taxon>
        <taxon>Spizellomycetales</taxon>
        <taxon>Spizellomycetaceae</taxon>
        <taxon>Spizellomyces</taxon>
    </lineage>
</organism>
<dbReference type="GO" id="GO:0006307">
    <property type="term" value="P:DNA alkylation repair"/>
    <property type="evidence" value="ECO:0007669"/>
    <property type="project" value="TreeGrafter"/>
</dbReference>
<dbReference type="SUPFAM" id="SSF51197">
    <property type="entry name" value="Clavaminate synthase-like"/>
    <property type="match status" value="1"/>
</dbReference>
<feature type="domain" description="Fe2OG dioxygenase" evidence="3">
    <location>
        <begin position="145"/>
        <end position="242"/>
    </location>
</feature>
<dbReference type="Proteomes" id="UP000053201">
    <property type="component" value="Unassembled WGS sequence"/>
</dbReference>
<proteinExistence type="predicted"/>
<evidence type="ECO:0000256" key="2">
    <source>
        <dbReference type="SAM" id="MobiDB-lite"/>
    </source>
</evidence>
<feature type="binding site" evidence="1">
    <location>
        <position position="154"/>
    </location>
    <ligand>
        <name>2-oxoglutarate</name>
        <dbReference type="ChEBI" id="CHEBI:16810"/>
    </ligand>
</feature>
<gene>
    <name evidence="4" type="ORF">SPPG_07680</name>
</gene>
<evidence type="ECO:0000313" key="4">
    <source>
        <dbReference type="EMBL" id="KNC96848.1"/>
    </source>
</evidence>
<protein>
    <recommendedName>
        <fullName evidence="3">Fe2OG dioxygenase domain-containing protein</fullName>
    </recommendedName>
</protein>
<dbReference type="InterPro" id="IPR032852">
    <property type="entry name" value="ALKBH2"/>
</dbReference>
<feature type="binding site" evidence="1">
    <location>
        <position position="167"/>
    </location>
    <ligand>
        <name>substrate</name>
    </ligand>
</feature>
<dbReference type="PROSITE" id="PS51471">
    <property type="entry name" value="FE2OG_OXY"/>
    <property type="match status" value="1"/>
</dbReference>
<dbReference type="InterPro" id="IPR027450">
    <property type="entry name" value="AlkB-like"/>
</dbReference>
<dbReference type="PANTHER" id="PTHR31573:SF1">
    <property type="entry name" value="DNA OXIDATIVE DEMETHYLASE ALKBH2"/>
    <property type="match status" value="1"/>
</dbReference>
<name>A0A0L0H818_SPIPD</name>
<dbReference type="Gene3D" id="2.60.120.590">
    <property type="entry name" value="Alpha-ketoglutarate-dependent dioxygenase AlkB-like"/>
    <property type="match status" value="1"/>
</dbReference>
<dbReference type="Pfam" id="PF13532">
    <property type="entry name" value="2OG-FeII_Oxy_2"/>
    <property type="match status" value="1"/>
</dbReference>
<keyword evidence="5" id="KW-1185">Reference proteome</keyword>
<dbReference type="GO" id="GO:0008198">
    <property type="term" value="F:ferrous iron binding"/>
    <property type="evidence" value="ECO:0007669"/>
    <property type="project" value="TreeGrafter"/>
</dbReference>
<evidence type="ECO:0000313" key="5">
    <source>
        <dbReference type="Proteomes" id="UP000053201"/>
    </source>
</evidence>
<feature type="binding site" evidence="1">
    <location>
        <position position="237"/>
    </location>
    <ligand>
        <name>2-oxoglutarate</name>
        <dbReference type="ChEBI" id="CHEBI:16810"/>
    </ligand>
</feature>
<reference evidence="4 5" key="1">
    <citation type="submission" date="2009-08" db="EMBL/GenBank/DDBJ databases">
        <title>The Genome Sequence of Spizellomyces punctatus strain DAOM BR117.</title>
        <authorList>
            <consortium name="The Broad Institute Genome Sequencing Platform"/>
            <person name="Russ C."/>
            <person name="Cuomo C."/>
            <person name="Shea T."/>
            <person name="Young S.K."/>
            <person name="Zeng Q."/>
            <person name="Koehrsen M."/>
            <person name="Haas B."/>
            <person name="Borodovsky M."/>
            <person name="Guigo R."/>
            <person name="Alvarado L."/>
            <person name="Berlin A."/>
            <person name="Bochicchio J."/>
            <person name="Borenstein D."/>
            <person name="Chapman S."/>
            <person name="Chen Z."/>
            <person name="Engels R."/>
            <person name="Freedman E."/>
            <person name="Gellesch M."/>
            <person name="Goldberg J."/>
            <person name="Griggs A."/>
            <person name="Gujja S."/>
            <person name="Heiman D."/>
            <person name="Hepburn T."/>
            <person name="Howarth C."/>
            <person name="Jen D."/>
            <person name="Larson L."/>
            <person name="Lewis B."/>
            <person name="Mehta T."/>
            <person name="Park D."/>
            <person name="Pearson M."/>
            <person name="Roberts A."/>
            <person name="Saif S."/>
            <person name="Shenoy N."/>
            <person name="Sisk P."/>
            <person name="Stolte C."/>
            <person name="Sykes S."/>
            <person name="Thomson T."/>
            <person name="Walk T."/>
            <person name="White J."/>
            <person name="Yandava C."/>
            <person name="Burger G."/>
            <person name="Gray M.W."/>
            <person name="Holland P.W.H."/>
            <person name="King N."/>
            <person name="Lang F.B.F."/>
            <person name="Roger A.J."/>
            <person name="Ruiz-Trillo I."/>
            <person name="Lander E."/>
            <person name="Nusbaum C."/>
        </authorList>
    </citation>
    <scope>NUCLEOTIDE SEQUENCE [LARGE SCALE GENOMIC DNA]</scope>
    <source>
        <strain evidence="4 5">DAOM BR117</strain>
    </source>
</reference>
<sequence length="280" mass="31624">MPRIDELFQPSSKRRRSADEKADDESAQAPASKLPKRDAPDVSPAINVALRRVIKKSPGLDLLYFKQFITKSMAKEFMTWCLESLNWYKVQYKIRGMEVNTPRFTTVFGIDETKSPASFYKQPPRPIPMPLQILKAHVESATGATYNFTLLNYYHDGSHSITYHADDESFLGPNPSIASLTLGGTRDFLMKHKEDKSKKEKFVLEDGDLLVMQGTTQKEWLHAIPKRATASPRINITFRKAINVAGTNNYYKYNVGDGASYRYINGKMVPSTDAMTGKAL</sequence>
<dbReference type="InterPro" id="IPR037151">
    <property type="entry name" value="AlkB-like_sf"/>
</dbReference>
<evidence type="ECO:0000259" key="3">
    <source>
        <dbReference type="PROSITE" id="PS51471"/>
    </source>
</evidence>
<dbReference type="GO" id="GO:0035516">
    <property type="term" value="F:broad specificity oxidative DNA demethylase activity"/>
    <property type="evidence" value="ECO:0007669"/>
    <property type="project" value="TreeGrafter"/>
</dbReference>
<feature type="binding site" evidence="1">
    <location>
        <position position="233"/>
    </location>
    <ligand>
        <name>2-oxoglutarate</name>
        <dbReference type="ChEBI" id="CHEBI:16810"/>
    </ligand>
</feature>
<accession>A0A0L0H818</accession>
<feature type="binding site" evidence="1">
    <location>
        <position position="239"/>
    </location>
    <ligand>
        <name>2-oxoglutarate</name>
        <dbReference type="ChEBI" id="CHEBI:16810"/>
    </ligand>
</feature>
<dbReference type="GeneID" id="27690878"/>
<dbReference type="STRING" id="645134.A0A0L0H818"/>
<dbReference type="VEuPathDB" id="FungiDB:SPPG_07680"/>
<dbReference type="InterPro" id="IPR005123">
    <property type="entry name" value="Oxoglu/Fe-dep_dioxygenase_dom"/>
</dbReference>
<feature type="binding site" evidence="1">
    <location>
        <position position="152"/>
    </location>
    <ligand>
        <name>2-oxoglutarate</name>
        <dbReference type="ChEBI" id="CHEBI:16810"/>
    </ligand>
</feature>
<dbReference type="eggNOG" id="ENOG502R3Q4">
    <property type="taxonomic scope" value="Eukaryota"/>
</dbReference>